<accession>A0ACC1HVP9</accession>
<comment type="caution">
    <text evidence="1">The sequence shown here is derived from an EMBL/GenBank/DDBJ whole genome shotgun (WGS) entry which is preliminary data.</text>
</comment>
<reference evidence="1" key="1">
    <citation type="submission" date="2022-07" db="EMBL/GenBank/DDBJ databases">
        <title>Phylogenomic reconstructions and comparative analyses of Kickxellomycotina fungi.</title>
        <authorList>
            <person name="Reynolds N.K."/>
            <person name="Stajich J.E."/>
            <person name="Barry K."/>
            <person name="Grigoriev I.V."/>
            <person name="Crous P."/>
            <person name="Smith M.E."/>
        </authorList>
    </citation>
    <scope>NUCLEOTIDE SEQUENCE</scope>
    <source>
        <strain evidence="1">Benny 63K</strain>
    </source>
</reference>
<dbReference type="EMBL" id="JANBPG010004207">
    <property type="protein sequence ID" value="KAJ1877307.1"/>
    <property type="molecule type" value="Genomic_DNA"/>
</dbReference>
<organism evidence="1 2">
    <name type="scientific">Kickxella alabastrina</name>
    <dbReference type="NCBI Taxonomy" id="61397"/>
    <lineage>
        <taxon>Eukaryota</taxon>
        <taxon>Fungi</taxon>
        <taxon>Fungi incertae sedis</taxon>
        <taxon>Zoopagomycota</taxon>
        <taxon>Kickxellomycotina</taxon>
        <taxon>Kickxellomycetes</taxon>
        <taxon>Kickxellales</taxon>
        <taxon>Kickxellaceae</taxon>
        <taxon>Kickxella</taxon>
    </lineage>
</organism>
<protein>
    <submittedName>
        <fullName evidence="1">Uncharacterized protein</fullName>
    </submittedName>
</protein>
<name>A0ACC1HVP9_9FUNG</name>
<evidence type="ECO:0000313" key="2">
    <source>
        <dbReference type="Proteomes" id="UP001150581"/>
    </source>
</evidence>
<gene>
    <name evidence="1" type="ORF">LPJ66_012135</name>
</gene>
<keyword evidence="2" id="KW-1185">Reference proteome</keyword>
<feature type="non-terminal residue" evidence="1">
    <location>
        <position position="375"/>
    </location>
</feature>
<sequence>MMHGDAQACNAAGVGAALRAMQREGAAPDAATWTAVIMGMCAAGRLESATKLFALHLEFLPRRGGSERCGMFAPEMGVVLAPEPNLWEQWYAESGKQHVLDPFIWTWMRELAAAHHEGQAAPRKPGGGRGRPQAQLTAPVVPWLPTLATHRIMLKALCRANRTLQAVAYLTLLKSAWPQYGASGASDPAGLRGLERIVHGHLAQQLPHVRDLYGLSAQPTADHGFYHTRGHEILALAQAPGPGPGPVAASASHGSPGDGLSRVERPVYVKALQAYALQGDVPTLLHLMARHAHLNDIAAWTQLVRGVCMQISNSPTDQLLLHPPGTKACSALEASGAAPSWVDFLMNLALALAPRGVVFTQVTFGSIVQVAAQLG</sequence>
<proteinExistence type="predicted"/>
<evidence type="ECO:0000313" key="1">
    <source>
        <dbReference type="EMBL" id="KAJ1877307.1"/>
    </source>
</evidence>
<dbReference type="Proteomes" id="UP001150581">
    <property type="component" value="Unassembled WGS sequence"/>
</dbReference>